<evidence type="ECO:0000313" key="3">
    <source>
        <dbReference type="EMBL" id="BCJ46226.1"/>
    </source>
</evidence>
<dbReference type="Proteomes" id="UP000676967">
    <property type="component" value="Chromosome"/>
</dbReference>
<accession>A0ABN6CMD1</accession>
<gene>
    <name evidence="3" type="ORF">Aiant_68830</name>
</gene>
<sequence>MADSPERRKWLVALGIAALLLILLSLTLAFCDSNDKSNLAGPAASATTPTLPPVTGSAPPGTLSPKHTGASPTGNDPTADPVATSSATGHPKKPKSSPTTKRTPSGGVDAGGGSGLDGRRLSLLVTGVFLMMAALVTGRFAVGRSARD</sequence>
<reference evidence="3 4" key="1">
    <citation type="submission" date="2020-08" db="EMBL/GenBank/DDBJ databases">
        <title>Whole genome shotgun sequence of Actinoplanes ianthinogenes NBRC 13996.</title>
        <authorList>
            <person name="Komaki H."/>
            <person name="Tamura T."/>
        </authorList>
    </citation>
    <scope>NUCLEOTIDE SEQUENCE [LARGE SCALE GENOMIC DNA]</scope>
    <source>
        <strain evidence="3 4">NBRC 13996</strain>
    </source>
</reference>
<feature type="compositionally biased region" description="Low complexity" evidence="1">
    <location>
        <begin position="96"/>
        <end position="107"/>
    </location>
</feature>
<evidence type="ECO:0000313" key="4">
    <source>
        <dbReference type="Proteomes" id="UP000676967"/>
    </source>
</evidence>
<keyword evidence="4" id="KW-1185">Reference proteome</keyword>
<dbReference type="EMBL" id="AP023356">
    <property type="protein sequence ID" value="BCJ46226.1"/>
    <property type="molecule type" value="Genomic_DNA"/>
</dbReference>
<keyword evidence="2" id="KW-1133">Transmembrane helix</keyword>
<feature type="region of interest" description="Disordered" evidence="1">
    <location>
        <begin position="38"/>
        <end position="117"/>
    </location>
</feature>
<evidence type="ECO:0008006" key="5">
    <source>
        <dbReference type="Google" id="ProtNLM"/>
    </source>
</evidence>
<dbReference type="RefSeq" id="WP_189333051.1">
    <property type="nucleotide sequence ID" value="NZ_AP023356.1"/>
</dbReference>
<proteinExistence type="predicted"/>
<keyword evidence="2" id="KW-0472">Membrane</keyword>
<keyword evidence="2" id="KW-0812">Transmembrane</keyword>
<organism evidence="3 4">
    <name type="scientific">Actinoplanes ianthinogenes</name>
    <dbReference type="NCBI Taxonomy" id="122358"/>
    <lineage>
        <taxon>Bacteria</taxon>
        <taxon>Bacillati</taxon>
        <taxon>Actinomycetota</taxon>
        <taxon>Actinomycetes</taxon>
        <taxon>Micromonosporales</taxon>
        <taxon>Micromonosporaceae</taxon>
        <taxon>Actinoplanes</taxon>
    </lineage>
</organism>
<evidence type="ECO:0000256" key="2">
    <source>
        <dbReference type="SAM" id="Phobius"/>
    </source>
</evidence>
<evidence type="ECO:0000256" key="1">
    <source>
        <dbReference type="SAM" id="MobiDB-lite"/>
    </source>
</evidence>
<feature type="transmembrane region" description="Helical" evidence="2">
    <location>
        <begin position="121"/>
        <end position="142"/>
    </location>
</feature>
<protein>
    <recommendedName>
        <fullName evidence="5">PH domain-containing protein</fullName>
    </recommendedName>
</protein>
<name>A0ABN6CMD1_9ACTN</name>
<feature type="compositionally biased region" description="Low complexity" evidence="1">
    <location>
        <begin position="40"/>
        <end position="55"/>
    </location>
</feature>